<dbReference type="Gene3D" id="3.40.50.150">
    <property type="entry name" value="Vaccinia Virus protein VP39"/>
    <property type="match status" value="1"/>
</dbReference>
<dbReference type="GO" id="GO:0008757">
    <property type="term" value="F:S-adenosylmethionine-dependent methyltransferase activity"/>
    <property type="evidence" value="ECO:0007669"/>
    <property type="project" value="InterPro"/>
</dbReference>
<dbReference type="Proteomes" id="UP000694501">
    <property type="component" value="Unassembled WGS sequence"/>
</dbReference>
<evidence type="ECO:0000256" key="1">
    <source>
        <dbReference type="ARBA" id="ARBA00022679"/>
    </source>
</evidence>
<dbReference type="RefSeq" id="WP_211042949.1">
    <property type="nucleotide sequence ID" value="NZ_JAELVF020000004.1"/>
</dbReference>
<proteinExistence type="predicted"/>
<keyword evidence="4" id="KW-1185">Reference proteome</keyword>
<organism evidence="3 4">
    <name type="scientific">Streptomyces tardus</name>
    <dbReference type="NCBI Taxonomy" id="2780544"/>
    <lineage>
        <taxon>Bacteria</taxon>
        <taxon>Bacillati</taxon>
        <taxon>Actinomycetota</taxon>
        <taxon>Actinomycetes</taxon>
        <taxon>Kitasatosporales</taxon>
        <taxon>Streptomycetaceae</taxon>
        <taxon>Streptomyces</taxon>
    </lineage>
</organism>
<evidence type="ECO:0000313" key="3">
    <source>
        <dbReference type="EMBL" id="MBU7600845.1"/>
    </source>
</evidence>
<sequence length="277" mass="29550">MSQQSDAPAGAVSETYDVFADAGATTALGGNIHVGYWTDETRDLTLIEATDRLTDLVAARTAPAAGDHLLDVGCGNGHPALRVAEAHDVRVTGINVNAQQVAGATDLAKKSPAADRLDFRLADVRELPFEEGGFASAMAIETLLHLADQTPALRELHRVVRPGGRLVIADLCLREPFTGADRELLEGMLDVYEIARISTVEEHREQLEAAGWEVLELTDIGEQVRPSFGHAAEAFRGLSGQLPDPQGAAQLASAADLMETFGAHPQAGYALITARRR</sequence>
<dbReference type="Pfam" id="PF08241">
    <property type="entry name" value="Methyltransf_11"/>
    <property type="match status" value="1"/>
</dbReference>
<comment type="caution">
    <text evidence="3">The sequence shown here is derived from an EMBL/GenBank/DDBJ whole genome shotgun (WGS) entry which is preliminary data.</text>
</comment>
<protein>
    <submittedName>
        <fullName evidence="3">Methyltransferase domain-containing protein</fullName>
    </submittedName>
</protein>
<reference evidence="3" key="1">
    <citation type="submission" date="2021-06" db="EMBL/GenBank/DDBJ databases">
        <title>Sequencing of actinobacteria type strains.</title>
        <authorList>
            <person name="Nguyen G.-S."/>
            <person name="Wentzel A."/>
        </authorList>
    </citation>
    <scope>NUCLEOTIDE SEQUENCE</scope>
    <source>
        <strain evidence="3">P38-E01</strain>
    </source>
</reference>
<dbReference type="InterPro" id="IPR029063">
    <property type="entry name" value="SAM-dependent_MTases_sf"/>
</dbReference>
<name>A0A949N474_9ACTN</name>
<evidence type="ECO:0000259" key="2">
    <source>
        <dbReference type="Pfam" id="PF08241"/>
    </source>
</evidence>
<dbReference type="PANTHER" id="PTHR44068">
    <property type="entry name" value="ZGC:194242"/>
    <property type="match status" value="1"/>
</dbReference>
<dbReference type="InterPro" id="IPR050447">
    <property type="entry name" value="Erg6_SMT_methyltransf"/>
</dbReference>
<gene>
    <name evidence="3" type="ORF">JGS22_025295</name>
</gene>
<keyword evidence="3" id="KW-0489">Methyltransferase</keyword>
<feature type="domain" description="Methyltransferase type 11" evidence="2">
    <location>
        <begin position="70"/>
        <end position="168"/>
    </location>
</feature>
<dbReference type="InterPro" id="IPR013216">
    <property type="entry name" value="Methyltransf_11"/>
</dbReference>
<dbReference type="SUPFAM" id="SSF53335">
    <property type="entry name" value="S-adenosyl-L-methionine-dependent methyltransferases"/>
    <property type="match status" value="1"/>
</dbReference>
<evidence type="ECO:0000313" key="4">
    <source>
        <dbReference type="Proteomes" id="UP000694501"/>
    </source>
</evidence>
<dbReference type="PANTHER" id="PTHR44068:SF11">
    <property type="entry name" value="GERANYL DIPHOSPHATE 2-C-METHYLTRANSFERASE"/>
    <property type="match status" value="1"/>
</dbReference>
<accession>A0A949N474</accession>
<dbReference type="GO" id="GO:0032259">
    <property type="term" value="P:methylation"/>
    <property type="evidence" value="ECO:0007669"/>
    <property type="project" value="UniProtKB-KW"/>
</dbReference>
<dbReference type="AlphaFoldDB" id="A0A949N474"/>
<dbReference type="EMBL" id="JAELVF020000004">
    <property type="protein sequence ID" value="MBU7600845.1"/>
    <property type="molecule type" value="Genomic_DNA"/>
</dbReference>
<keyword evidence="1" id="KW-0808">Transferase</keyword>
<dbReference type="CDD" id="cd02440">
    <property type="entry name" value="AdoMet_MTases"/>
    <property type="match status" value="1"/>
</dbReference>